<feature type="domain" description="Cns1/TTC4 wheel" evidence="7">
    <location>
        <begin position="273"/>
        <end position="389"/>
    </location>
</feature>
<evidence type="ECO:0000313" key="9">
    <source>
        <dbReference type="Proteomes" id="UP001152885"/>
    </source>
</evidence>
<sequence>MPPKSEEIIDEEELVNQDKQTDQFISEWDRRRYIPKAGEPELPPQLSELSNKSTDEVIKELNRLPFFMTELDDSDGQGGENTELEALKQLAYDGEPHEIATNFKNQGNDCYKAKQYKHAIEYYNKGLEIDCNVPDINKALLLNRAACNLELRNFRKCIDDCKKVLLIDEKNIKAIFRSAKAFFAIEKYDESIEILKYGLTIDPKNKDLNGILKDIETKLKNIQELKEKREREKQQEALKAKLLDDSIKLRHFKIIKTKSPPEVLQKAKIRLEDPMDYQSQLIFPAMLLYPTIDEFDYIEEISELITPLEILEMILDRPKEWFDSHPGFTVNNLDCFMETETGGLVKVGKKIELNNALMNDKSSKAPLFDNALRLYIVPKQDVSKWISEWSKEKALATRK</sequence>
<dbReference type="GO" id="GO:0005634">
    <property type="term" value="C:nucleus"/>
    <property type="evidence" value="ECO:0007669"/>
    <property type="project" value="TreeGrafter"/>
</dbReference>
<dbReference type="InterPro" id="IPR019734">
    <property type="entry name" value="TPR_rpt"/>
</dbReference>
<dbReference type="InterPro" id="IPR044059">
    <property type="entry name" value="Csn1/TTC4_wheel"/>
</dbReference>
<evidence type="ECO:0000256" key="2">
    <source>
        <dbReference type="ARBA" id="ARBA00022803"/>
    </source>
</evidence>
<evidence type="ECO:0000256" key="5">
    <source>
        <dbReference type="SAM" id="Coils"/>
    </source>
</evidence>
<reference evidence="8" key="1">
    <citation type="submission" date="2022-12" db="EMBL/GenBank/DDBJ databases">
        <authorList>
            <person name="Brejova B."/>
        </authorList>
    </citation>
    <scope>NUCLEOTIDE SEQUENCE</scope>
</reference>
<dbReference type="PANTHER" id="PTHR46035:SF1">
    <property type="entry name" value="TETRATRICOPEPTIDE REPEAT PROTEIN 4"/>
    <property type="match status" value="1"/>
</dbReference>
<dbReference type="Gene3D" id="1.25.40.10">
    <property type="entry name" value="Tetratricopeptide repeat domain"/>
    <property type="match status" value="1"/>
</dbReference>
<dbReference type="GO" id="GO:0051879">
    <property type="term" value="F:Hsp90 protein binding"/>
    <property type="evidence" value="ECO:0007669"/>
    <property type="project" value="InterPro"/>
</dbReference>
<accession>A0A9W4XLV9</accession>
<keyword evidence="5" id="KW-0175">Coiled coil</keyword>
<dbReference type="PANTHER" id="PTHR46035">
    <property type="entry name" value="TETRATRICOPEPTIDE REPEAT PROTEIN 4"/>
    <property type="match status" value="1"/>
</dbReference>
<dbReference type="GO" id="GO:0030544">
    <property type="term" value="F:Hsp70 protein binding"/>
    <property type="evidence" value="ECO:0007669"/>
    <property type="project" value="TreeGrafter"/>
</dbReference>
<feature type="repeat" description="TPR" evidence="4">
    <location>
        <begin position="172"/>
        <end position="205"/>
    </location>
</feature>
<dbReference type="GO" id="GO:0006457">
    <property type="term" value="P:protein folding"/>
    <property type="evidence" value="ECO:0007669"/>
    <property type="project" value="TreeGrafter"/>
</dbReference>
<dbReference type="Proteomes" id="UP001152885">
    <property type="component" value="Unassembled WGS sequence"/>
</dbReference>
<evidence type="ECO:0000256" key="4">
    <source>
        <dbReference type="PROSITE-ProRule" id="PRU00339"/>
    </source>
</evidence>
<dbReference type="PROSITE" id="PS50005">
    <property type="entry name" value="TPR"/>
    <property type="match status" value="1"/>
</dbReference>
<name>A0A9W4XLV9_9ASCO</name>
<dbReference type="InterPro" id="IPR011990">
    <property type="entry name" value="TPR-like_helical_dom_sf"/>
</dbReference>
<organism evidence="8 9">
    <name type="scientific">Candida verbasci</name>
    <dbReference type="NCBI Taxonomy" id="1227364"/>
    <lineage>
        <taxon>Eukaryota</taxon>
        <taxon>Fungi</taxon>
        <taxon>Dikarya</taxon>
        <taxon>Ascomycota</taxon>
        <taxon>Saccharomycotina</taxon>
        <taxon>Pichiomycetes</taxon>
        <taxon>Debaryomycetaceae</taxon>
        <taxon>Candida/Lodderomyces clade</taxon>
        <taxon>Candida</taxon>
    </lineage>
</organism>
<dbReference type="SMART" id="SM00028">
    <property type="entry name" value="TPR"/>
    <property type="match status" value="3"/>
</dbReference>
<comment type="caution">
    <text evidence="8">The sequence shown here is derived from an EMBL/GenBank/DDBJ whole genome shotgun (WGS) entry which is preliminary data.</text>
</comment>
<keyword evidence="2 4" id="KW-0802">TPR repeat</keyword>
<evidence type="ECO:0000259" key="7">
    <source>
        <dbReference type="Pfam" id="PF18972"/>
    </source>
</evidence>
<gene>
    <name evidence="8" type="ORF">CANVERA_P3092</name>
</gene>
<dbReference type="AlphaFoldDB" id="A0A9W4XLV9"/>
<evidence type="ECO:0000313" key="8">
    <source>
        <dbReference type="EMBL" id="CAI5758580.1"/>
    </source>
</evidence>
<evidence type="ECO:0000256" key="6">
    <source>
        <dbReference type="SAM" id="MobiDB-lite"/>
    </source>
</evidence>
<dbReference type="OrthoDB" id="420195at2759"/>
<dbReference type="Pfam" id="PF18972">
    <property type="entry name" value="Wheel"/>
    <property type="match status" value="1"/>
</dbReference>
<keyword evidence="9" id="KW-1185">Reference proteome</keyword>
<feature type="coiled-coil region" evidence="5">
    <location>
        <begin position="205"/>
        <end position="245"/>
    </location>
</feature>
<protein>
    <recommendedName>
        <fullName evidence="7">Cns1/TTC4 wheel domain-containing protein</fullName>
    </recommendedName>
</protein>
<evidence type="ECO:0000256" key="3">
    <source>
        <dbReference type="ARBA" id="ARBA00023602"/>
    </source>
</evidence>
<keyword evidence="1" id="KW-0677">Repeat</keyword>
<dbReference type="CDD" id="cd21381">
    <property type="entry name" value="CTWD_TTC4"/>
    <property type="match status" value="1"/>
</dbReference>
<evidence type="ECO:0000256" key="1">
    <source>
        <dbReference type="ARBA" id="ARBA00022737"/>
    </source>
</evidence>
<dbReference type="SUPFAM" id="SSF48452">
    <property type="entry name" value="TPR-like"/>
    <property type="match status" value="1"/>
</dbReference>
<dbReference type="EMBL" id="CANTUO010000003">
    <property type="protein sequence ID" value="CAI5758580.1"/>
    <property type="molecule type" value="Genomic_DNA"/>
</dbReference>
<dbReference type="GO" id="GO:0005829">
    <property type="term" value="C:cytosol"/>
    <property type="evidence" value="ECO:0007669"/>
    <property type="project" value="TreeGrafter"/>
</dbReference>
<proteinExistence type="inferred from homology"/>
<comment type="similarity">
    <text evidence="3">Belongs to the TTC4 family.</text>
</comment>
<feature type="region of interest" description="Disordered" evidence="6">
    <location>
        <begin position="1"/>
        <end position="22"/>
    </location>
</feature>